<reference evidence="1" key="1">
    <citation type="submission" date="2020-07" db="EMBL/GenBank/DDBJ databases">
        <title>Multicomponent nature underlies the extraordinary mechanical properties of spider dragline silk.</title>
        <authorList>
            <person name="Kono N."/>
            <person name="Nakamura H."/>
            <person name="Mori M."/>
            <person name="Yoshida Y."/>
            <person name="Ohtoshi R."/>
            <person name="Malay A.D."/>
            <person name="Moran D.A.P."/>
            <person name="Tomita M."/>
            <person name="Numata K."/>
            <person name="Arakawa K."/>
        </authorList>
    </citation>
    <scope>NUCLEOTIDE SEQUENCE</scope>
</reference>
<evidence type="ECO:0000313" key="1">
    <source>
        <dbReference type="EMBL" id="GFQ79112.1"/>
    </source>
</evidence>
<evidence type="ECO:0000313" key="2">
    <source>
        <dbReference type="Proteomes" id="UP000887116"/>
    </source>
</evidence>
<accession>A0A8X6HQC1</accession>
<dbReference type="EMBL" id="BMAO01002208">
    <property type="protein sequence ID" value="GFQ79112.1"/>
    <property type="molecule type" value="Genomic_DNA"/>
</dbReference>
<organism evidence="1 2">
    <name type="scientific">Trichonephila clavata</name>
    <name type="common">Joro spider</name>
    <name type="synonym">Nephila clavata</name>
    <dbReference type="NCBI Taxonomy" id="2740835"/>
    <lineage>
        <taxon>Eukaryota</taxon>
        <taxon>Metazoa</taxon>
        <taxon>Ecdysozoa</taxon>
        <taxon>Arthropoda</taxon>
        <taxon>Chelicerata</taxon>
        <taxon>Arachnida</taxon>
        <taxon>Araneae</taxon>
        <taxon>Araneomorphae</taxon>
        <taxon>Entelegynae</taxon>
        <taxon>Araneoidea</taxon>
        <taxon>Nephilidae</taxon>
        <taxon>Trichonephila</taxon>
    </lineage>
</organism>
<gene>
    <name evidence="1" type="ORF">TNCT_541811</name>
</gene>
<sequence>MPPDEPIQGNKEKPIFPSVSSTEVSEFGCSSVSMSGNIDRILFGVHRDEHPSFCYNSASERILSNPYYLLNHVQNCRSCETRLRGPLLSLYYMQPPRSSPAEHPGGIVYNTFD</sequence>
<dbReference type="Proteomes" id="UP000887116">
    <property type="component" value="Unassembled WGS sequence"/>
</dbReference>
<dbReference type="AlphaFoldDB" id="A0A8X6HQC1"/>
<protein>
    <submittedName>
        <fullName evidence="1">Uncharacterized protein</fullName>
    </submittedName>
</protein>
<comment type="caution">
    <text evidence="1">The sequence shown here is derived from an EMBL/GenBank/DDBJ whole genome shotgun (WGS) entry which is preliminary data.</text>
</comment>
<name>A0A8X6HQC1_TRICU</name>
<keyword evidence="2" id="KW-1185">Reference proteome</keyword>
<proteinExistence type="predicted"/>